<evidence type="ECO:0000256" key="4">
    <source>
        <dbReference type="ARBA" id="ARBA00023139"/>
    </source>
</evidence>
<evidence type="ECO:0000256" key="2">
    <source>
        <dbReference type="ARBA" id="ARBA00022729"/>
    </source>
</evidence>
<keyword evidence="2 6" id="KW-0732">Signal</keyword>
<dbReference type="PANTHER" id="PTHR43649:SF33">
    <property type="entry name" value="POLYGALACTURONAN_RHAMNOGALACTURONAN-BINDING PROTEIN YTCQ"/>
    <property type="match status" value="1"/>
</dbReference>
<evidence type="ECO:0000256" key="6">
    <source>
        <dbReference type="SAM" id="SignalP"/>
    </source>
</evidence>
<dbReference type="PROSITE" id="PS51257">
    <property type="entry name" value="PROKAR_LIPOPROTEIN"/>
    <property type="match status" value="1"/>
</dbReference>
<evidence type="ECO:0000313" key="8">
    <source>
        <dbReference type="Proteomes" id="UP000621560"/>
    </source>
</evidence>
<dbReference type="Pfam" id="PF01547">
    <property type="entry name" value="SBP_bac_1"/>
    <property type="match status" value="1"/>
</dbReference>
<evidence type="ECO:0000256" key="1">
    <source>
        <dbReference type="ARBA" id="ARBA00022475"/>
    </source>
</evidence>
<reference evidence="7" key="1">
    <citation type="submission" date="2020-09" db="EMBL/GenBank/DDBJ databases">
        <title>A novel bacterium of genus Paenibacillus, isolated from South China Sea.</title>
        <authorList>
            <person name="Huang H."/>
            <person name="Mo K."/>
            <person name="Hu Y."/>
        </authorList>
    </citation>
    <scope>NUCLEOTIDE SEQUENCE</scope>
    <source>
        <strain evidence="7">IB182496</strain>
    </source>
</reference>
<gene>
    <name evidence="7" type="ORF">IDH44_12775</name>
</gene>
<feature type="chain" id="PRO_5039658461" evidence="6">
    <location>
        <begin position="25"/>
        <end position="515"/>
    </location>
</feature>
<dbReference type="PANTHER" id="PTHR43649">
    <property type="entry name" value="ARABINOSE-BINDING PROTEIN-RELATED"/>
    <property type="match status" value="1"/>
</dbReference>
<proteinExistence type="predicted"/>
<dbReference type="AlphaFoldDB" id="A0A927BSQ1"/>
<keyword evidence="1" id="KW-1003">Cell membrane</keyword>
<dbReference type="InterPro" id="IPR006059">
    <property type="entry name" value="SBP"/>
</dbReference>
<dbReference type="RefSeq" id="WP_190918188.1">
    <property type="nucleotide sequence ID" value="NZ_JACXIZ010000020.1"/>
</dbReference>
<dbReference type="Gene3D" id="3.40.190.10">
    <property type="entry name" value="Periplasmic binding protein-like II"/>
    <property type="match status" value="2"/>
</dbReference>
<dbReference type="SUPFAM" id="SSF53850">
    <property type="entry name" value="Periplasmic binding protein-like II"/>
    <property type="match status" value="1"/>
</dbReference>
<evidence type="ECO:0000256" key="5">
    <source>
        <dbReference type="ARBA" id="ARBA00023288"/>
    </source>
</evidence>
<evidence type="ECO:0000256" key="3">
    <source>
        <dbReference type="ARBA" id="ARBA00023136"/>
    </source>
</evidence>
<keyword evidence="4" id="KW-0564">Palmitate</keyword>
<keyword evidence="5" id="KW-0449">Lipoprotein</keyword>
<protein>
    <submittedName>
        <fullName evidence="7">Extracellular solute-binding protein</fullName>
    </submittedName>
</protein>
<keyword evidence="3" id="KW-0472">Membrane</keyword>
<name>A0A927BSQ1_9BACL</name>
<evidence type="ECO:0000313" key="7">
    <source>
        <dbReference type="EMBL" id="MBD2846071.1"/>
    </source>
</evidence>
<organism evidence="7 8">
    <name type="scientific">Paenibacillus sabuli</name>
    <dbReference type="NCBI Taxonomy" id="2772509"/>
    <lineage>
        <taxon>Bacteria</taxon>
        <taxon>Bacillati</taxon>
        <taxon>Bacillota</taxon>
        <taxon>Bacilli</taxon>
        <taxon>Bacillales</taxon>
        <taxon>Paenibacillaceae</taxon>
        <taxon>Paenibacillus</taxon>
    </lineage>
</organism>
<dbReference type="EMBL" id="JACXIZ010000020">
    <property type="protein sequence ID" value="MBD2846071.1"/>
    <property type="molecule type" value="Genomic_DNA"/>
</dbReference>
<dbReference type="Proteomes" id="UP000621560">
    <property type="component" value="Unassembled WGS sequence"/>
</dbReference>
<sequence length="515" mass="56536">MKKQQQRTMWAVSATLVGTLVLSACGGNEGNAGSNGEAGANEADGPTAISVMSHFFTPTPPAKDNPVEQRIEELTNSELDIQWVSANNYTEKLNVALASGELPDLVFINDPFTPTFRTAVSQGAFWDLKPFIDDYPNLKATLTDTAWELTTMNDGNYGIPRPRPSEADSFFIVRQDWLDQLGLEQPRTADELYEVMKAFKTQDPDGNGKADTIGYAGYLNPTDMGSMGLFEAIFTGATGTAGGSVLWKDVDGELVFTALLPEMREALAYMAKGYQEGLFPADLASMKVSQVRELFQAGGAGLIAEKSGAFETYTKPMQELFPELVMTDLVPLVEVNGYNPKGAGFSGMNAIPKTVSEEKVREILDVYDTWVTDEVFKLHSEGIEGVHHTVENGEVVLDADKIQADGISSYNQIVYVADPYDSSSKEWFPEDAQALYRDIQDQKEATSVADVSIGLYSETAQTYQPELLKELQDIKTKIILGTEPIDAWDAYIEKLQSNANFVKLAEEMNAAYQAR</sequence>
<accession>A0A927BSQ1</accession>
<comment type="caution">
    <text evidence="7">The sequence shown here is derived from an EMBL/GenBank/DDBJ whole genome shotgun (WGS) entry which is preliminary data.</text>
</comment>
<dbReference type="InterPro" id="IPR050490">
    <property type="entry name" value="Bact_solute-bd_prot1"/>
</dbReference>
<feature type="signal peptide" evidence="6">
    <location>
        <begin position="1"/>
        <end position="24"/>
    </location>
</feature>
<keyword evidence="8" id="KW-1185">Reference proteome</keyword>